<evidence type="ECO:0000259" key="1">
    <source>
        <dbReference type="Pfam" id="PF03372"/>
    </source>
</evidence>
<keyword evidence="3" id="KW-1185">Reference proteome</keyword>
<organism evidence="2 3">
    <name type="scientific">Prorocentrum cordatum</name>
    <dbReference type="NCBI Taxonomy" id="2364126"/>
    <lineage>
        <taxon>Eukaryota</taxon>
        <taxon>Sar</taxon>
        <taxon>Alveolata</taxon>
        <taxon>Dinophyceae</taxon>
        <taxon>Prorocentrales</taxon>
        <taxon>Prorocentraceae</taxon>
        <taxon>Prorocentrum</taxon>
    </lineage>
</organism>
<comment type="caution">
    <text evidence="2">The sequence shown here is derived from an EMBL/GenBank/DDBJ whole genome shotgun (WGS) entry which is preliminary data.</text>
</comment>
<dbReference type="EMBL" id="CAUYUJ010021660">
    <property type="protein sequence ID" value="CAK0906219.1"/>
    <property type="molecule type" value="Genomic_DNA"/>
</dbReference>
<evidence type="ECO:0000313" key="2">
    <source>
        <dbReference type="EMBL" id="CAK0906219.1"/>
    </source>
</evidence>
<dbReference type="SUPFAM" id="SSF56219">
    <property type="entry name" value="DNase I-like"/>
    <property type="match status" value="1"/>
</dbReference>
<dbReference type="Gene3D" id="3.60.10.10">
    <property type="entry name" value="Endonuclease/exonuclease/phosphatase"/>
    <property type="match status" value="1"/>
</dbReference>
<dbReference type="InterPro" id="IPR005135">
    <property type="entry name" value="Endo/exonuclease/phosphatase"/>
</dbReference>
<protein>
    <recommendedName>
        <fullName evidence="1">Endonuclease/exonuclease/phosphatase domain-containing protein</fullName>
    </recommendedName>
</protein>
<reference evidence="2" key="1">
    <citation type="submission" date="2023-10" db="EMBL/GenBank/DDBJ databases">
        <authorList>
            <person name="Chen Y."/>
            <person name="Shah S."/>
            <person name="Dougan E. K."/>
            <person name="Thang M."/>
            <person name="Chan C."/>
        </authorList>
    </citation>
    <scope>NUCLEOTIDE SEQUENCE [LARGE SCALE GENOMIC DNA]</scope>
</reference>
<name>A0ABN9Y577_9DINO</name>
<feature type="non-terminal residue" evidence="2">
    <location>
        <position position="460"/>
    </location>
</feature>
<feature type="non-terminal residue" evidence="2">
    <location>
        <position position="1"/>
    </location>
</feature>
<sequence>GALVPAPGQLEGKLTVCTYNGNTWNTASSVHEWMSKKGMAPHAMFVQETRFTSNMAAEQAHVWASRGGHRLAASGVLRTGDAATAVSSGVAIVSSTLLGTARYLQPWDGAPHRFIARRVSVGEGTTIATTSVYLEDSIGLQGPNRHLLEDVHSWCAHLGEPFIIGGDLNIEARELSTPGWPELMGGVVLASGLATCNDNEYDYFVISRALEDLVDSIKCHVDTPSGPHQVATLALRGCWKRPMTQTQRAPKGFGLEFEADEEARTRRDLLVATLPWPPPCSGLEGVVKGWFDQAEEALHALHGMPSSEAKHYKGSCYRARRAQQLFESASRLKVKFQEQSITMFDGTVFLSFWDEIELQTELGDKFSLVMEQVVAKHTKEDAKASKPKWDDFSEQAFERQGSLAHKVIKKTHGEPSPALEAGSVDHALVGQPALERVLAEWLPLWSDPSRSGQEHPGHWD</sequence>
<dbReference type="Proteomes" id="UP001189429">
    <property type="component" value="Unassembled WGS sequence"/>
</dbReference>
<feature type="domain" description="Endonuclease/exonuclease/phosphatase" evidence="1">
    <location>
        <begin position="23"/>
        <end position="185"/>
    </location>
</feature>
<evidence type="ECO:0000313" key="3">
    <source>
        <dbReference type="Proteomes" id="UP001189429"/>
    </source>
</evidence>
<dbReference type="InterPro" id="IPR036691">
    <property type="entry name" value="Endo/exonu/phosph_ase_sf"/>
</dbReference>
<proteinExistence type="predicted"/>
<gene>
    <name evidence="2" type="ORF">PCOR1329_LOCUS81631</name>
</gene>
<dbReference type="Pfam" id="PF03372">
    <property type="entry name" value="Exo_endo_phos"/>
    <property type="match status" value="1"/>
</dbReference>
<accession>A0ABN9Y577</accession>